<reference evidence="4 5" key="1">
    <citation type="submission" date="2019-03" db="EMBL/GenBank/DDBJ databases">
        <title>Nitrincola sp. nov. isolated from an Indian soda lake.</title>
        <authorList>
            <person name="Joshi A."/>
            <person name="Thite S.V."/>
            <person name="Joseph N."/>
            <person name="Dhotre D."/>
            <person name="Moorthy M."/>
            <person name="Shouche Y.S."/>
        </authorList>
    </citation>
    <scope>NUCLEOTIDE SEQUENCE [LARGE SCALE GENOMIC DNA]</scope>
    <source>
        <strain evidence="4 5">MEB193</strain>
    </source>
</reference>
<keyword evidence="2" id="KW-0732">Signal</keyword>
<evidence type="ECO:0000313" key="4">
    <source>
        <dbReference type="EMBL" id="KAA0875787.1"/>
    </source>
</evidence>
<dbReference type="EMBL" id="SMRS01000002">
    <property type="protein sequence ID" value="KAA0875787.1"/>
    <property type="molecule type" value="Genomic_DNA"/>
</dbReference>
<dbReference type="RefSeq" id="WP_149390091.1">
    <property type="nucleotide sequence ID" value="NZ_SMRS01000002.1"/>
</dbReference>
<keyword evidence="1 4" id="KW-0378">Hydrolase</keyword>
<dbReference type="InterPro" id="IPR049492">
    <property type="entry name" value="BD-FAE-like_dom"/>
</dbReference>
<proteinExistence type="predicted"/>
<feature type="signal peptide" evidence="2">
    <location>
        <begin position="1"/>
        <end position="24"/>
    </location>
</feature>
<gene>
    <name evidence="4" type="ORF">E1H14_03610</name>
</gene>
<dbReference type="SUPFAM" id="SSF53474">
    <property type="entry name" value="alpha/beta-Hydrolases"/>
    <property type="match status" value="1"/>
</dbReference>
<sequence length="314" mass="35637">MSFKRLRWIYILLALFGLQGCAHSSHTSKSRDLSTMEPKLLLPSEHFAAEHWQQSSLIYTPSDWPEALSAEVIHPNPRIAGLPVMLLVHGGGWQRRSAEDMRPLARYWAQRGFITVNIAYRFAPEHRFPAQLQDVQQAMHWIHQQADVWQADPERILAMGFSSGAHLVALMALVADQGGALDQPYGGPQTRPYLVVAGGIPSDLRKWDEGRLVEDFLGGKRRQVPEAYHLASPQVHVHAEAPPFFLFHGRMDRLVPPDHAEDFYQALAQAGVEAELFWQPWRGHVTSFLWRDSAMQGLSRFLADQGVRPLEKIY</sequence>
<protein>
    <submittedName>
        <fullName evidence="4">Alpha/beta hydrolase</fullName>
    </submittedName>
</protein>
<dbReference type="Pfam" id="PF20434">
    <property type="entry name" value="BD-FAE"/>
    <property type="match status" value="1"/>
</dbReference>
<dbReference type="InterPro" id="IPR050300">
    <property type="entry name" value="GDXG_lipolytic_enzyme"/>
</dbReference>
<dbReference type="Proteomes" id="UP000325302">
    <property type="component" value="Unassembled WGS sequence"/>
</dbReference>
<dbReference type="PANTHER" id="PTHR48081">
    <property type="entry name" value="AB HYDROLASE SUPERFAMILY PROTEIN C4A8.06C"/>
    <property type="match status" value="1"/>
</dbReference>
<dbReference type="InterPro" id="IPR029058">
    <property type="entry name" value="AB_hydrolase_fold"/>
</dbReference>
<accession>A0A5A9W4X2</accession>
<dbReference type="GO" id="GO:0016787">
    <property type="term" value="F:hydrolase activity"/>
    <property type="evidence" value="ECO:0007669"/>
    <property type="project" value="UniProtKB-KW"/>
</dbReference>
<organism evidence="4 5">
    <name type="scientific">Nitrincola tapanii</name>
    <dbReference type="NCBI Taxonomy" id="1708751"/>
    <lineage>
        <taxon>Bacteria</taxon>
        <taxon>Pseudomonadati</taxon>
        <taxon>Pseudomonadota</taxon>
        <taxon>Gammaproteobacteria</taxon>
        <taxon>Oceanospirillales</taxon>
        <taxon>Oceanospirillaceae</taxon>
        <taxon>Nitrincola</taxon>
    </lineage>
</organism>
<dbReference type="PROSITE" id="PS51257">
    <property type="entry name" value="PROKAR_LIPOPROTEIN"/>
    <property type="match status" value="1"/>
</dbReference>
<evidence type="ECO:0000259" key="3">
    <source>
        <dbReference type="Pfam" id="PF20434"/>
    </source>
</evidence>
<dbReference type="Gene3D" id="3.40.50.1820">
    <property type="entry name" value="alpha/beta hydrolase"/>
    <property type="match status" value="1"/>
</dbReference>
<name>A0A5A9W4X2_9GAMM</name>
<dbReference type="OrthoDB" id="9771666at2"/>
<feature type="chain" id="PRO_5023075908" evidence="2">
    <location>
        <begin position="25"/>
        <end position="314"/>
    </location>
</feature>
<evidence type="ECO:0000256" key="2">
    <source>
        <dbReference type="SAM" id="SignalP"/>
    </source>
</evidence>
<evidence type="ECO:0000313" key="5">
    <source>
        <dbReference type="Proteomes" id="UP000325302"/>
    </source>
</evidence>
<keyword evidence="5" id="KW-1185">Reference proteome</keyword>
<feature type="domain" description="BD-FAE-like" evidence="3">
    <location>
        <begin position="75"/>
        <end position="267"/>
    </location>
</feature>
<evidence type="ECO:0000256" key="1">
    <source>
        <dbReference type="ARBA" id="ARBA00022801"/>
    </source>
</evidence>
<dbReference type="AlphaFoldDB" id="A0A5A9W4X2"/>
<comment type="caution">
    <text evidence="4">The sequence shown here is derived from an EMBL/GenBank/DDBJ whole genome shotgun (WGS) entry which is preliminary data.</text>
</comment>